<evidence type="ECO:0000256" key="1">
    <source>
        <dbReference type="ARBA" id="ARBA00010088"/>
    </source>
</evidence>
<reference evidence="4 5" key="1">
    <citation type="submission" date="2018-11" db="EMBL/GenBank/DDBJ databases">
        <title>Genome assembly of Steccherinum ochraceum LE-BIN_3174, the white-rot fungus of the Steccherinaceae family (The Residual Polyporoid clade, Polyporales, Basidiomycota).</title>
        <authorList>
            <person name="Fedorova T.V."/>
            <person name="Glazunova O.A."/>
            <person name="Landesman E.O."/>
            <person name="Moiseenko K.V."/>
            <person name="Psurtseva N.V."/>
            <person name="Savinova O.S."/>
            <person name="Shakhova N.V."/>
            <person name="Tyazhelova T.V."/>
            <person name="Vasina D.V."/>
        </authorList>
    </citation>
    <scope>NUCLEOTIDE SEQUENCE [LARGE SCALE GENOMIC DNA]</scope>
    <source>
        <strain evidence="4 5">LE-BIN_3174</strain>
    </source>
</reference>
<dbReference type="SUPFAM" id="SSF53474">
    <property type="entry name" value="alpha/beta-Hydrolases"/>
    <property type="match status" value="1"/>
</dbReference>
<name>A0A4R0RE11_9APHY</name>
<feature type="domain" description="AB hydrolase-1" evidence="3">
    <location>
        <begin position="42"/>
        <end position="304"/>
    </location>
</feature>
<protein>
    <recommendedName>
        <fullName evidence="3">AB hydrolase-1 domain-containing protein</fullName>
    </recommendedName>
</protein>
<dbReference type="PRINTS" id="PR00793">
    <property type="entry name" value="PROAMNOPTASE"/>
</dbReference>
<dbReference type="InterPro" id="IPR000073">
    <property type="entry name" value="AB_hydrolase_1"/>
</dbReference>
<dbReference type="InterPro" id="IPR005945">
    <property type="entry name" value="Pro_imino_pep"/>
</dbReference>
<dbReference type="GO" id="GO:0006508">
    <property type="term" value="P:proteolysis"/>
    <property type="evidence" value="ECO:0007669"/>
    <property type="project" value="InterPro"/>
</dbReference>
<dbReference type="GO" id="GO:0008233">
    <property type="term" value="F:peptidase activity"/>
    <property type="evidence" value="ECO:0007669"/>
    <property type="project" value="InterPro"/>
</dbReference>
<comment type="caution">
    <text evidence="4">The sequence shown here is derived from an EMBL/GenBank/DDBJ whole genome shotgun (WGS) entry which is preliminary data.</text>
</comment>
<comment type="similarity">
    <text evidence="1">Belongs to the peptidase S33 family.</text>
</comment>
<proteinExistence type="inferred from homology"/>
<dbReference type="PANTHER" id="PTHR43798">
    <property type="entry name" value="MONOACYLGLYCEROL LIPASE"/>
    <property type="match status" value="1"/>
</dbReference>
<dbReference type="InterPro" id="IPR050266">
    <property type="entry name" value="AB_hydrolase_sf"/>
</dbReference>
<evidence type="ECO:0000256" key="2">
    <source>
        <dbReference type="ARBA" id="ARBA00022801"/>
    </source>
</evidence>
<keyword evidence="2" id="KW-0378">Hydrolase</keyword>
<dbReference type="PIRSF" id="PIRSF005539">
    <property type="entry name" value="Pept_S33_TRI_F1"/>
    <property type="match status" value="1"/>
</dbReference>
<dbReference type="InterPro" id="IPR002410">
    <property type="entry name" value="Peptidase_S33"/>
</dbReference>
<sequence length="318" mass="35866">MTTSAEVEVIEGSYVWQLPSLKNTVNTHYTIYQPRKSSKYAPLLVLHGGPGVFSVYLKSLSKLAPLFGIPVIFYDQLGCGHSTHLPEKMGDEAFWTEDLFLKELEGIVEHLALRSKDKWNGTGTFDMFGHSWGAMLAASYAISHPTGLRKLVLASGSARMQTWMDETTRLRKTLPAEVQKVLDRCEREGKTESEEYEGAVTVFYAKYLCRQQPMPEDLVEAFAEMAKDPTVYFTMFGKNEFSCTGILKSWNIVSSLHKIAVPTLLTNGQYDEATDLNLQPLFQHIPKVKWVQFAGSSHMSHIEETERYMDILGGFLTT</sequence>
<dbReference type="Proteomes" id="UP000292702">
    <property type="component" value="Unassembled WGS sequence"/>
</dbReference>
<accession>A0A4R0RE11</accession>
<dbReference type="OrthoDB" id="190201at2759"/>
<gene>
    <name evidence="4" type="ORF">EIP91_001401</name>
</gene>
<dbReference type="AlphaFoldDB" id="A0A4R0RE11"/>
<dbReference type="Pfam" id="PF00561">
    <property type="entry name" value="Abhydrolase_1"/>
    <property type="match status" value="1"/>
</dbReference>
<dbReference type="NCBIfam" id="TIGR01250">
    <property type="entry name" value="pro_imino_pep_2"/>
    <property type="match status" value="1"/>
</dbReference>
<evidence type="ECO:0000313" key="4">
    <source>
        <dbReference type="EMBL" id="TCD66410.1"/>
    </source>
</evidence>
<dbReference type="GO" id="GO:0016020">
    <property type="term" value="C:membrane"/>
    <property type="evidence" value="ECO:0007669"/>
    <property type="project" value="TreeGrafter"/>
</dbReference>
<dbReference type="InterPro" id="IPR029058">
    <property type="entry name" value="AB_hydrolase_fold"/>
</dbReference>
<organism evidence="4 5">
    <name type="scientific">Steccherinum ochraceum</name>
    <dbReference type="NCBI Taxonomy" id="92696"/>
    <lineage>
        <taxon>Eukaryota</taxon>
        <taxon>Fungi</taxon>
        <taxon>Dikarya</taxon>
        <taxon>Basidiomycota</taxon>
        <taxon>Agaricomycotina</taxon>
        <taxon>Agaricomycetes</taxon>
        <taxon>Polyporales</taxon>
        <taxon>Steccherinaceae</taxon>
        <taxon>Steccherinum</taxon>
    </lineage>
</organism>
<evidence type="ECO:0000259" key="3">
    <source>
        <dbReference type="Pfam" id="PF00561"/>
    </source>
</evidence>
<dbReference type="EMBL" id="RWJN01000136">
    <property type="protein sequence ID" value="TCD66410.1"/>
    <property type="molecule type" value="Genomic_DNA"/>
</dbReference>
<dbReference type="STRING" id="92696.A0A4R0RE11"/>
<dbReference type="PANTHER" id="PTHR43798:SF33">
    <property type="entry name" value="HYDROLASE, PUTATIVE (AFU_ORTHOLOGUE AFUA_2G14860)-RELATED"/>
    <property type="match status" value="1"/>
</dbReference>
<dbReference type="Gene3D" id="3.40.50.1820">
    <property type="entry name" value="alpha/beta hydrolase"/>
    <property type="match status" value="1"/>
</dbReference>
<keyword evidence="5" id="KW-1185">Reference proteome</keyword>
<evidence type="ECO:0000313" key="5">
    <source>
        <dbReference type="Proteomes" id="UP000292702"/>
    </source>
</evidence>